<dbReference type="EMBL" id="JADDIV010000002">
    <property type="protein sequence ID" value="MBE7367172.1"/>
    <property type="molecule type" value="Genomic_DNA"/>
</dbReference>
<name>A0ABR9S298_9BURK</name>
<dbReference type="Proteomes" id="UP000806285">
    <property type="component" value="Unassembled WGS sequence"/>
</dbReference>
<organism evidence="1 2">
    <name type="scientific">Ramlibacter pallidus</name>
    <dbReference type="NCBI Taxonomy" id="2780087"/>
    <lineage>
        <taxon>Bacteria</taxon>
        <taxon>Pseudomonadati</taxon>
        <taxon>Pseudomonadota</taxon>
        <taxon>Betaproteobacteria</taxon>
        <taxon>Burkholderiales</taxon>
        <taxon>Comamonadaceae</taxon>
        <taxon>Ramlibacter</taxon>
    </lineage>
</organism>
<comment type="caution">
    <text evidence="1">The sequence shown here is derived from an EMBL/GenBank/DDBJ whole genome shotgun (WGS) entry which is preliminary data.</text>
</comment>
<gene>
    <name evidence="1" type="ORF">IM787_06330</name>
</gene>
<sequence length="51" mass="5640">MKLIMRWRKGASSGSLAKPGQATARMHNGIQPDVTRVTQCMRGGIAARRRM</sequence>
<accession>A0ABR9S298</accession>
<protein>
    <submittedName>
        <fullName evidence="1">Uncharacterized protein</fullName>
    </submittedName>
</protein>
<reference evidence="1 2" key="1">
    <citation type="submission" date="2020-10" db="EMBL/GenBank/DDBJ databases">
        <title>Ramlibacter sp. HM2 16S ribosomal RNA gene Genome sequencing and assembly.</title>
        <authorList>
            <person name="Kang M."/>
        </authorList>
    </citation>
    <scope>NUCLEOTIDE SEQUENCE [LARGE SCALE GENOMIC DNA]</scope>
    <source>
        <strain evidence="1 2">HM2</strain>
    </source>
</reference>
<evidence type="ECO:0000313" key="1">
    <source>
        <dbReference type="EMBL" id="MBE7367172.1"/>
    </source>
</evidence>
<proteinExistence type="predicted"/>
<evidence type="ECO:0000313" key="2">
    <source>
        <dbReference type="Proteomes" id="UP000806285"/>
    </source>
</evidence>
<keyword evidence="2" id="KW-1185">Reference proteome</keyword>
<dbReference type="RefSeq" id="WP_193675798.1">
    <property type="nucleotide sequence ID" value="NZ_JADDIV010000002.1"/>
</dbReference>